<feature type="domain" description="ANTAR" evidence="3">
    <location>
        <begin position="150"/>
        <end position="211"/>
    </location>
</feature>
<dbReference type="InterPro" id="IPR013655">
    <property type="entry name" value="PAS_fold_3"/>
</dbReference>
<gene>
    <name evidence="4" type="ORF">GCM10023094_34250</name>
</gene>
<evidence type="ECO:0000259" key="3">
    <source>
        <dbReference type="PROSITE" id="PS50921"/>
    </source>
</evidence>
<comment type="caution">
    <text evidence="4">The sequence shown here is derived from an EMBL/GenBank/DDBJ whole genome shotgun (WGS) entry which is preliminary data.</text>
</comment>
<feature type="compositionally biased region" description="Basic and acidic residues" evidence="1">
    <location>
        <begin position="1"/>
        <end position="12"/>
    </location>
</feature>
<name>A0ABP8PAH4_9NOCA</name>
<dbReference type="InterPro" id="IPR011006">
    <property type="entry name" value="CheY-like_superfamily"/>
</dbReference>
<dbReference type="InterPro" id="IPR036388">
    <property type="entry name" value="WH-like_DNA-bd_sf"/>
</dbReference>
<dbReference type="EMBL" id="BAABFB010000051">
    <property type="protein sequence ID" value="GAA4483115.1"/>
    <property type="molecule type" value="Genomic_DNA"/>
</dbReference>
<dbReference type="InterPro" id="IPR000014">
    <property type="entry name" value="PAS"/>
</dbReference>
<evidence type="ECO:0000313" key="4">
    <source>
        <dbReference type="EMBL" id="GAA4483115.1"/>
    </source>
</evidence>
<keyword evidence="5" id="KW-1185">Reference proteome</keyword>
<feature type="region of interest" description="Disordered" evidence="1">
    <location>
        <begin position="1"/>
        <end position="24"/>
    </location>
</feature>
<evidence type="ECO:0000256" key="1">
    <source>
        <dbReference type="SAM" id="MobiDB-lite"/>
    </source>
</evidence>
<dbReference type="Gene3D" id="3.30.450.20">
    <property type="entry name" value="PAS domain"/>
    <property type="match status" value="1"/>
</dbReference>
<dbReference type="InterPro" id="IPR005561">
    <property type="entry name" value="ANTAR"/>
</dbReference>
<dbReference type="InterPro" id="IPR035965">
    <property type="entry name" value="PAS-like_dom_sf"/>
</dbReference>
<dbReference type="SMART" id="SM01012">
    <property type="entry name" value="ANTAR"/>
    <property type="match status" value="1"/>
</dbReference>
<protein>
    <submittedName>
        <fullName evidence="4">PAS and ANTAR domain-containing protein</fullName>
    </submittedName>
</protein>
<sequence>MQRDTRSQRPADESPVGPGPEWSVEREDEIGGAIRFGEPQRVGSFRYYLADRRWEWSDEVAVMHGYEPGTVVPTTELLLAHKHPDDRARVATTLSGTVQHGEPFCSRHRIIDTRGETHRVIVVGDRLVGESGDLLGTAGFYIDVTETAGGGRPETRDGALADLYESRAAIEQAKGALMLVYGISAEKAFDVLVWRSQETNTKLRRLAQRLVAELSEAANAPTGLRTVFDHLLLTVHERIEDDPVAEGPAQ</sequence>
<dbReference type="SUPFAM" id="SSF55785">
    <property type="entry name" value="PYP-like sensor domain (PAS domain)"/>
    <property type="match status" value="1"/>
</dbReference>
<dbReference type="PROSITE" id="PS50112">
    <property type="entry name" value="PAS"/>
    <property type="match status" value="1"/>
</dbReference>
<dbReference type="PROSITE" id="PS50921">
    <property type="entry name" value="ANTAR"/>
    <property type="match status" value="1"/>
</dbReference>
<evidence type="ECO:0000259" key="2">
    <source>
        <dbReference type="PROSITE" id="PS50112"/>
    </source>
</evidence>
<proteinExistence type="predicted"/>
<dbReference type="Pfam" id="PF03861">
    <property type="entry name" value="ANTAR"/>
    <property type="match status" value="1"/>
</dbReference>
<dbReference type="Pfam" id="PF08447">
    <property type="entry name" value="PAS_3"/>
    <property type="match status" value="1"/>
</dbReference>
<evidence type="ECO:0000313" key="5">
    <source>
        <dbReference type="Proteomes" id="UP001501183"/>
    </source>
</evidence>
<reference evidence="5" key="1">
    <citation type="journal article" date="2019" name="Int. J. Syst. Evol. Microbiol.">
        <title>The Global Catalogue of Microorganisms (GCM) 10K type strain sequencing project: providing services to taxonomists for standard genome sequencing and annotation.</title>
        <authorList>
            <consortium name="The Broad Institute Genomics Platform"/>
            <consortium name="The Broad Institute Genome Sequencing Center for Infectious Disease"/>
            <person name="Wu L."/>
            <person name="Ma J."/>
        </authorList>
    </citation>
    <scope>NUCLEOTIDE SEQUENCE [LARGE SCALE GENOMIC DNA]</scope>
    <source>
        <strain evidence="5">JCM 32206</strain>
    </source>
</reference>
<feature type="domain" description="PAS" evidence="2">
    <location>
        <begin position="56"/>
        <end position="101"/>
    </location>
</feature>
<dbReference type="CDD" id="cd00130">
    <property type="entry name" value="PAS"/>
    <property type="match status" value="1"/>
</dbReference>
<dbReference type="Gene3D" id="1.10.10.10">
    <property type="entry name" value="Winged helix-like DNA-binding domain superfamily/Winged helix DNA-binding domain"/>
    <property type="match status" value="1"/>
</dbReference>
<dbReference type="Proteomes" id="UP001501183">
    <property type="component" value="Unassembled WGS sequence"/>
</dbReference>
<dbReference type="SUPFAM" id="SSF52172">
    <property type="entry name" value="CheY-like"/>
    <property type="match status" value="1"/>
</dbReference>
<accession>A0ABP8PAH4</accession>
<organism evidence="4 5">
    <name type="scientific">Rhodococcus olei</name>
    <dbReference type="NCBI Taxonomy" id="2161675"/>
    <lineage>
        <taxon>Bacteria</taxon>
        <taxon>Bacillati</taxon>
        <taxon>Actinomycetota</taxon>
        <taxon>Actinomycetes</taxon>
        <taxon>Mycobacteriales</taxon>
        <taxon>Nocardiaceae</taxon>
        <taxon>Rhodococcus</taxon>
    </lineage>
</organism>